<comment type="subcellular location">
    <subcellularLocation>
        <location evidence="1">Cell membrane</location>
        <topology evidence="1">Multi-pass membrane protein</topology>
    </subcellularLocation>
</comment>
<accession>A0A1G1WSG4</accession>
<proteinExistence type="inferred from homology"/>
<evidence type="ECO:0000256" key="7">
    <source>
        <dbReference type="SAM" id="Phobius"/>
    </source>
</evidence>
<feature type="transmembrane region" description="Helical" evidence="7">
    <location>
        <begin position="39"/>
        <end position="58"/>
    </location>
</feature>
<dbReference type="InterPro" id="IPR050833">
    <property type="entry name" value="Poly_Biosynth_Transport"/>
</dbReference>
<protein>
    <submittedName>
        <fullName evidence="8">Uncharacterized protein</fullName>
    </submittedName>
</protein>
<feature type="transmembrane region" description="Helical" evidence="7">
    <location>
        <begin position="79"/>
        <end position="100"/>
    </location>
</feature>
<feature type="transmembrane region" description="Helical" evidence="7">
    <location>
        <begin position="285"/>
        <end position="308"/>
    </location>
</feature>
<feature type="transmembrane region" description="Helical" evidence="7">
    <location>
        <begin position="385"/>
        <end position="406"/>
    </location>
</feature>
<gene>
    <name evidence="8" type="ORF">A3J50_03370</name>
</gene>
<evidence type="ECO:0000256" key="5">
    <source>
        <dbReference type="ARBA" id="ARBA00022989"/>
    </source>
</evidence>
<feature type="transmembrane region" description="Helical" evidence="7">
    <location>
        <begin position="106"/>
        <end position="124"/>
    </location>
</feature>
<reference evidence="8 9" key="1">
    <citation type="journal article" date="2016" name="Nat. Commun.">
        <title>Thousands of microbial genomes shed light on interconnected biogeochemical processes in an aquifer system.</title>
        <authorList>
            <person name="Anantharaman K."/>
            <person name="Brown C.T."/>
            <person name="Hug L.A."/>
            <person name="Sharon I."/>
            <person name="Castelle C.J."/>
            <person name="Probst A.J."/>
            <person name="Thomas B.C."/>
            <person name="Singh A."/>
            <person name="Wilkins M.J."/>
            <person name="Karaoz U."/>
            <person name="Brodie E.L."/>
            <person name="Williams K.H."/>
            <person name="Hubbard S.S."/>
            <person name="Banfield J.F."/>
        </authorList>
    </citation>
    <scope>NUCLEOTIDE SEQUENCE [LARGE SCALE GENOMIC DNA]</scope>
</reference>
<feature type="transmembrane region" description="Helical" evidence="7">
    <location>
        <begin position="210"/>
        <end position="229"/>
    </location>
</feature>
<comment type="similarity">
    <text evidence="2">Belongs to the polysaccharide synthase family.</text>
</comment>
<dbReference type="Proteomes" id="UP000177821">
    <property type="component" value="Unassembled WGS sequence"/>
</dbReference>
<evidence type="ECO:0000313" key="9">
    <source>
        <dbReference type="Proteomes" id="UP000177821"/>
    </source>
</evidence>
<dbReference type="Pfam" id="PF13440">
    <property type="entry name" value="Polysacc_synt_3"/>
    <property type="match status" value="1"/>
</dbReference>
<dbReference type="GO" id="GO:0005886">
    <property type="term" value="C:plasma membrane"/>
    <property type="evidence" value="ECO:0007669"/>
    <property type="project" value="UniProtKB-SubCell"/>
</dbReference>
<evidence type="ECO:0000256" key="2">
    <source>
        <dbReference type="ARBA" id="ARBA00007430"/>
    </source>
</evidence>
<dbReference type="AlphaFoldDB" id="A0A1G1WSG4"/>
<feature type="transmembrane region" description="Helical" evidence="7">
    <location>
        <begin position="145"/>
        <end position="164"/>
    </location>
</feature>
<dbReference type="EMBL" id="MHCX01000008">
    <property type="protein sequence ID" value="OGY30097.1"/>
    <property type="molecule type" value="Genomic_DNA"/>
</dbReference>
<keyword evidence="6 7" id="KW-0472">Membrane</keyword>
<evidence type="ECO:0000256" key="1">
    <source>
        <dbReference type="ARBA" id="ARBA00004651"/>
    </source>
</evidence>
<evidence type="ECO:0000256" key="3">
    <source>
        <dbReference type="ARBA" id="ARBA00022475"/>
    </source>
</evidence>
<comment type="caution">
    <text evidence="8">The sequence shown here is derived from an EMBL/GenBank/DDBJ whole genome shotgun (WGS) entry which is preliminary data.</text>
</comment>
<keyword evidence="3" id="KW-1003">Cell membrane</keyword>
<feature type="transmembrane region" description="Helical" evidence="7">
    <location>
        <begin position="320"/>
        <end position="340"/>
    </location>
</feature>
<dbReference type="PANTHER" id="PTHR30250:SF10">
    <property type="entry name" value="LIPOPOLYSACCHARIDE BIOSYNTHESIS PROTEIN WZXC"/>
    <property type="match status" value="1"/>
</dbReference>
<feature type="transmembrane region" description="Helical" evidence="7">
    <location>
        <begin position="12"/>
        <end position="33"/>
    </location>
</feature>
<feature type="transmembrane region" description="Helical" evidence="7">
    <location>
        <begin position="413"/>
        <end position="431"/>
    </location>
</feature>
<keyword evidence="4 7" id="KW-0812">Transmembrane</keyword>
<organism evidence="8 9">
    <name type="scientific">Candidatus Woykebacteria bacterium RIFCSPHIGHO2_02_FULL_43_16b</name>
    <dbReference type="NCBI Taxonomy" id="1802601"/>
    <lineage>
        <taxon>Bacteria</taxon>
        <taxon>Candidatus Woykeibacteriota</taxon>
    </lineage>
</organism>
<evidence type="ECO:0000256" key="6">
    <source>
        <dbReference type="ARBA" id="ARBA00023136"/>
    </source>
</evidence>
<evidence type="ECO:0000313" key="8">
    <source>
        <dbReference type="EMBL" id="OGY30097.1"/>
    </source>
</evidence>
<keyword evidence="5 7" id="KW-1133">Transmembrane helix</keyword>
<evidence type="ECO:0000256" key="4">
    <source>
        <dbReference type="ARBA" id="ARBA00022692"/>
    </source>
</evidence>
<name>A0A1G1WSG4_9BACT</name>
<dbReference type="PANTHER" id="PTHR30250">
    <property type="entry name" value="PST FAMILY PREDICTED COLANIC ACID TRANSPORTER"/>
    <property type="match status" value="1"/>
</dbReference>
<feature type="transmembrane region" description="Helical" evidence="7">
    <location>
        <begin position="443"/>
        <end position="463"/>
    </location>
</feature>
<feature type="transmembrane region" description="Helical" evidence="7">
    <location>
        <begin position="170"/>
        <end position="189"/>
    </location>
</feature>
<feature type="transmembrane region" description="Helical" evidence="7">
    <location>
        <begin position="361"/>
        <end position="379"/>
    </location>
</feature>
<sequence length="481" mass="52943">MSIGKQALKGVIFVTLSNNIVFLFSFVANNIILARLLPIEAFGQFALATFFVSLVGRVRELGFDYAVVHAKQDLVKIGSVYLTLQILLGVLVAILTVPASLLVSEFYGVEVGLATLLLGFGYLITNIYNSLNALFDKELRFQESAVIGVVSTAVSILGMVIMGLGGYGLWSLIIGGIPGSILGLLLLFAKLKFSYHWDLDPEIVKWFYSFGPWWHWFISATASLLVFQFDNFIVGNIVGLSVLGFYTRAYSWATMPTSRITAIISKVAFPVYARLQEDKEKLSKAFSLTLSTIALLTIPLSLVSVLVIREAILVLVGEKWLDMIPLFYLLLGYMLLRPIFDDAGALLTAVGKPKIINTAQLIQSGVMISVTTLLVYLYGGIGAPIGVGIVMMAGVGYLYRHLLAVVDVNPLKIFLVPSFCGLVSLVVTFYLKKFFFLSFEPLITLILTGMSFSVCYIGLIVALKGRSIYKQMIDFRKVFVE</sequence>